<evidence type="ECO:0000256" key="1">
    <source>
        <dbReference type="SAM" id="Coils"/>
    </source>
</evidence>
<dbReference type="OrthoDB" id="6804543at2759"/>
<dbReference type="AlphaFoldDB" id="A0A9P0D7N5"/>
<protein>
    <submittedName>
        <fullName evidence="4">Uncharacterized protein</fullName>
    </submittedName>
</protein>
<dbReference type="Proteomes" id="UP001153636">
    <property type="component" value="Chromosome 6"/>
</dbReference>
<sequence length="186" mass="20881">MNNIGFFVFSSLVLSAAVVVKGKDSECECEDILNKILQKLYANSGEIQKTINELEKDLKKINNQADENTEKLCKIENQIEKLNIEQNAILNIVNSHTTGLDNIDNSIQKIIKNEEHLEQVLEGNSCLMDELKRILLEVRDCVCKDDTTSSSTTTETTTYKDITPTTSTTETTTFTETTTLDTDSYT</sequence>
<evidence type="ECO:0000313" key="4">
    <source>
        <dbReference type="EMBL" id="CAH1111910.1"/>
    </source>
</evidence>
<accession>A0A9P0D7N5</accession>
<evidence type="ECO:0000313" key="5">
    <source>
        <dbReference type="Proteomes" id="UP001153636"/>
    </source>
</evidence>
<feature type="compositionally biased region" description="Low complexity" evidence="2">
    <location>
        <begin position="148"/>
        <end position="172"/>
    </location>
</feature>
<name>A0A9P0D7N5_9CUCU</name>
<organism evidence="4 5">
    <name type="scientific">Psylliodes chrysocephalus</name>
    <dbReference type="NCBI Taxonomy" id="3402493"/>
    <lineage>
        <taxon>Eukaryota</taxon>
        <taxon>Metazoa</taxon>
        <taxon>Ecdysozoa</taxon>
        <taxon>Arthropoda</taxon>
        <taxon>Hexapoda</taxon>
        <taxon>Insecta</taxon>
        <taxon>Pterygota</taxon>
        <taxon>Neoptera</taxon>
        <taxon>Endopterygota</taxon>
        <taxon>Coleoptera</taxon>
        <taxon>Polyphaga</taxon>
        <taxon>Cucujiformia</taxon>
        <taxon>Chrysomeloidea</taxon>
        <taxon>Chrysomelidae</taxon>
        <taxon>Galerucinae</taxon>
        <taxon>Alticini</taxon>
        <taxon>Psylliodes</taxon>
    </lineage>
</organism>
<reference evidence="4" key="1">
    <citation type="submission" date="2022-01" db="EMBL/GenBank/DDBJ databases">
        <authorList>
            <person name="King R."/>
        </authorList>
    </citation>
    <scope>NUCLEOTIDE SEQUENCE</scope>
</reference>
<dbReference type="Gene3D" id="1.20.5.340">
    <property type="match status" value="1"/>
</dbReference>
<keyword evidence="3" id="KW-0732">Signal</keyword>
<gene>
    <name evidence="4" type="ORF">PSYICH_LOCUS12685</name>
</gene>
<dbReference type="EMBL" id="OV651818">
    <property type="protein sequence ID" value="CAH1111910.1"/>
    <property type="molecule type" value="Genomic_DNA"/>
</dbReference>
<feature type="coiled-coil region" evidence="1">
    <location>
        <begin position="37"/>
        <end position="71"/>
    </location>
</feature>
<proteinExistence type="predicted"/>
<feature type="region of interest" description="Disordered" evidence="2">
    <location>
        <begin position="146"/>
        <end position="172"/>
    </location>
</feature>
<evidence type="ECO:0000256" key="2">
    <source>
        <dbReference type="SAM" id="MobiDB-lite"/>
    </source>
</evidence>
<keyword evidence="5" id="KW-1185">Reference proteome</keyword>
<evidence type="ECO:0000256" key="3">
    <source>
        <dbReference type="SAM" id="SignalP"/>
    </source>
</evidence>
<keyword evidence="1" id="KW-0175">Coiled coil</keyword>
<feature type="chain" id="PRO_5040459417" evidence="3">
    <location>
        <begin position="23"/>
        <end position="186"/>
    </location>
</feature>
<feature type="signal peptide" evidence="3">
    <location>
        <begin position="1"/>
        <end position="22"/>
    </location>
</feature>